<dbReference type="InterPro" id="IPR050764">
    <property type="entry name" value="CbbQ/NirQ/NorQ/GpvN"/>
</dbReference>
<dbReference type="RefSeq" id="WP_249309756.1">
    <property type="nucleotide sequence ID" value="NZ_JACRSZ010000018.1"/>
</dbReference>
<dbReference type="SUPFAM" id="SSF52540">
    <property type="entry name" value="P-loop containing nucleoside triphosphate hydrolases"/>
    <property type="match status" value="1"/>
</dbReference>
<gene>
    <name evidence="2" type="ORF">H8716_14475</name>
</gene>
<dbReference type="EMBL" id="JACRSZ010000018">
    <property type="protein sequence ID" value="MBC8574263.1"/>
    <property type="molecule type" value="Genomic_DNA"/>
</dbReference>
<dbReference type="Proteomes" id="UP000657421">
    <property type="component" value="Unassembled WGS sequence"/>
</dbReference>
<name>A0ABR7NCY1_9FIRM</name>
<evidence type="ECO:0000259" key="1">
    <source>
        <dbReference type="Pfam" id="PF07728"/>
    </source>
</evidence>
<dbReference type="Pfam" id="PF07728">
    <property type="entry name" value="AAA_5"/>
    <property type="match status" value="1"/>
</dbReference>
<dbReference type="PANTHER" id="PTHR42759:SF1">
    <property type="entry name" value="MAGNESIUM-CHELATASE SUBUNIT CHLD"/>
    <property type="match status" value="1"/>
</dbReference>
<feature type="domain" description="ATPase dynein-related AAA" evidence="1">
    <location>
        <begin position="62"/>
        <end position="194"/>
    </location>
</feature>
<dbReference type="Gene3D" id="3.40.50.300">
    <property type="entry name" value="P-loop containing nucleotide triphosphate hydrolases"/>
    <property type="match status" value="1"/>
</dbReference>
<dbReference type="InterPro" id="IPR011704">
    <property type="entry name" value="ATPase_dyneun-rel_AAA"/>
</dbReference>
<organism evidence="2 3">
    <name type="scientific">Jingyaoa shaoxingensis</name>
    <dbReference type="NCBI Taxonomy" id="2763671"/>
    <lineage>
        <taxon>Bacteria</taxon>
        <taxon>Bacillati</taxon>
        <taxon>Bacillota</taxon>
        <taxon>Clostridia</taxon>
        <taxon>Lachnospirales</taxon>
        <taxon>Lachnospiraceae</taxon>
        <taxon>Jingyaoa</taxon>
    </lineage>
</organism>
<comment type="caution">
    <text evidence="2">The sequence shown here is derived from an EMBL/GenBank/DDBJ whole genome shotgun (WGS) entry which is preliminary data.</text>
</comment>
<evidence type="ECO:0000313" key="2">
    <source>
        <dbReference type="EMBL" id="MBC8574263.1"/>
    </source>
</evidence>
<reference evidence="2 3" key="1">
    <citation type="submission" date="2020-08" db="EMBL/GenBank/DDBJ databases">
        <title>Genome public.</title>
        <authorList>
            <person name="Liu C."/>
            <person name="Sun Q."/>
        </authorList>
    </citation>
    <scope>NUCLEOTIDE SEQUENCE [LARGE SCALE GENOMIC DNA]</scope>
    <source>
        <strain evidence="2 3">NSJ-46</strain>
    </source>
</reference>
<dbReference type="InterPro" id="IPR027417">
    <property type="entry name" value="P-loop_NTPase"/>
</dbReference>
<sequence length="299" mass="33516">MNWMDQAGVSPELQNEMERFRKRFDKESVPEGIRGVQEPPRFHYLGKEILEKAICALLCEKNLLLAGPKATGKNVLAENLAWIFGRPSWNVSFHVNVDASYLIGTDTFDGEKVVFRPGPIYQCAQYGGFSILDEINMAKNEAMAVLHATLDYRRILEVSGYDRITLHPATRFIGTMNYGYAGTRELNEALGSRFLVLQMPVITEKQLTHLLKAEYPEISKAMCRQLCAIFYELDGKAENAEISPRAVDLRGLLDAVALMKLGLSPLDACDMGLSNKVFDSTERAIVHDVIAARVPKSWN</sequence>
<evidence type="ECO:0000313" key="3">
    <source>
        <dbReference type="Proteomes" id="UP000657421"/>
    </source>
</evidence>
<accession>A0ABR7NCY1</accession>
<keyword evidence="3" id="KW-1185">Reference proteome</keyword>
<proteinExistence type="predicted"/>
<dbReference type="PANTHER" id="PTHR42759">
    <property type="entry name" value="MOXR FAMILY PROTEIN"/>
    <property type="match status" value="1"/>
</dbReference>
<protein>
    <submittedName>
        <fullName evidence="2">MoxR family ATPase</fullName>
    </submittedName>
</protein>